<reference evidence="2" key="1">
    <citation type="submission" date="2022-01" db="EMBL/GenBank/DDBJ databases">
        <authorList>
            <person name="Braso-Vives M."/>
        </authorList>
    </citation>
    <scope>NUCLEOTIDE SEQUENCE</scope>
</reference>
<dbReference type="OrthoDB" id="5422692at2759"/>
<organism evidence="2 3">
    <name type="scientific">Branchiostoma lanceolatum</name>
    <name type="common">Common lancelet</name>
    <name type="synonym">Amphioxus lanceolatum</name>
    <dbReference type="NCBI Taxonomy" id="7740"/>
    <lineage>
        <taxon>Eukaryota</taxon>
        <taxon>Metazoa</taxon>
        <taxon>Chordata</taxon>
        <taxon>Cephalochordata</taxon>
        <taxon>Leptocardii</taxon>
        <taxon>Amphioxiformes</taxon>
        <taxon>Branchiostomatidae</taxon>
        <taxon>Branchiostoma</taxon>
    </lineage>
</organism>
<accession>A0A8J9ZLG3</accession>
<dbReference type="PROSITE" id="PS01159">
    <property type="entry name" value="WW_DOMAIN_1"/>
    <property type="match status" value="1"/>
</dbReference>
<dbReference type="AlphaFoldDB" id="A0A8J9ZLG3"/>
<feature type="domain" description="WW" evidence="1">
    <location>
        <begin position="305"/>
        <end position="330"/>
    </location>
</feature>
<gene>
    <name evidence="2" type="primary">Hypp1638</name>
    <name evidence="2" type="ORF">BLAG_LOCUS14713</name>
</gene>
<name>A0A8J9ZLG3_BRALA</name>
<proteinExistence type="predicted"/>
<dbReference type="Proteomes" id="UP000838412">
    <property type="component" value="Chromosome 3"/>
</dbReference>
<evidence type="ECO:0000313" key="3">
    <source>
        <dbReference type="Proteomes" id="UP000838412"/>
    </source>
</evidence>
<evidence type="ECO:0000259" key="1">
    <source>
        <dbReference type="PROSITE" id="PS01159"/>
    </source>
</evidence>
<keyword evidence="3" id="KW-1185">Reference proteome</keyword>
<dbReference type="InterPro" id="IPR001202">
    <property type="entry name" value="WW_dom"/>
</dbReference>
<sequence length="437" mass="49759">MLSSKWSRVVAGAAAGVAVMGAVSYRRKISAMPQVWKVEAHKEAFKNAYNNPPTKYDGPLFEGSFEFPPALPDENCTDLPFMKIDFKKDSEKYLKAVLDYCFDGNTECDFRVQKNEKHPQRWYNAPWMATRPFGREPIHGLTMERPAGPGYIAKKDQKWEQTWAVGFYNSYGAYTIGQFWKEAGEPTLDKDVNFEPGTVAFKLLFTQATPLAVHKLIGAPEWKAAIAIPEISPTASESEASEALEKAMLPRDRGADAYPLRLIQVDVMVRDTRSEIGWVFGTFMYHMDQRVHNPWRRLVPMTLQWGNDPDLTPEQYYEHDGRPNETWTNPRVKELNLLPKGRPYLGYLERANGIVDNFISSCASCHSTASIQVKPAPLQRVTPPGMVPDTMKWFRNIKAGEPFQDGVRSLDYSLQLDSGMRGYNLWLKKNPKPTSWF</sequence>
<protein>
    <submittedName>
        <fullName evidence="2">Hypp1638 protein</fullName>
    </submittedName>
</protein>
<evidence type="ECO:0000313" key="2">
    <source>
        <dbReference type="EMBL" id="CAH1256276.1"/>
    </source>
</evidence>
<dbReference type="EMBL" id="OV696688">
    <property type="protein sequence ID" value="CAH1256276.1"/>
    <property type="molecule type" value="Genomic_DNA"/>
</dbReference>